<dbReference type="Gene3D" id="3.90.700.10">
    <property type="entry name" value="Succinate dehydrogenase/fumarate reductase flavoprotein, catalytic domain"/>
    <property type="match status" value="1"/>
</dbReference>
<sequence length="587" mass="62616">MKTPLSDNWDQEVDLLVLGTGAAGLSAALTAAAQGTEVLVLEKTEFLGGTTAYSAGTCWVPNNRFQREDGILDDYDRAARYLDAVVSGNAPREGWLAYLDAAPKMLDAMHDLGVTFRRSPAVVDYHSELPETGKTGRALEPDPFDGRLLDKADFGRVRPPVPEFALLGGTLMLRRADVSVLLKLYNGSLAERGKAVALAAQLGLRWALDRLTRPRGTRLVMGNGLVARMFHESRKRGVEFLFGAQTTELLKDGDRVVGAVVVHNGRRLRIRSRQGVVLAGGGFAQNAEMRKKLLPSPTPLYSRAGEGSTGDTLALAREAGATLARDDGENALWFPSSIGRRRDGSRVVFPHIWDRARPGVIAVDSNGLRFVDESCSYHRFVRAMFASPDAAAVPAWLVVDSRTLAKYGLGMITMPHLPRAALRRYIKDGYLYDAKTLTGLAAQIGVDAAGLESTVQRYNGFAATGVDEDFHKGELLFGQVAGDPDHGPNPNIGPLLKAPFYAMAVVPTPLATAYGVLTDGNGQALDAEGKPVAGLYAAGNDAASVMGSEYPGAGVQVGSGMTFGWQAARHAAATAQAAASLEESKAI</sequence>
<comment type="caution">
    <text evidence="6">The sequence shown here is derived from an EMBL/GenBank/DDBJ whole genome shotgun (WGS) entry which is preliminary data.</text>
</comment>
<dbReference type="SUPFAM" id="SSF51905">
    <property type="entry name" value="FAD/NAD(P)-binding domain"/>
    <property type="match status" value="1"/>
</dbReference>
<comment type="cofactor">
    <cofactor evidence="1">
        <name>FAD</name>
        <dbReference type="ChEBI" id="CHEBI:57692"/>
    </cofactor>
</comment>
<dbReference type="AlphaFoldDB" id="A0A7Y7LZ21"/>
<dbReference type="GO" id="GO:0033765">
    <property type="term" value="F:steroid dehydrogenase activity, acting on the CH-CH group of donors"/>
    <property type="evidence" value="ECO:0007669"/>
    <property type="project" value="UniProtKB-ARBA"/>
</dbReference>
<dbReference type="InterPro" id="IPR050315">
    <property type="entry name" value="FAD-oxidoreductase_2"/>
</dbReference>
<evidence type="ECO:0000256" key="2">
    <source>
        <dbReference type="ARBA" id="ARBA00022630"/>
    </source>
</evidence>
<keyword evidence="2" id="KW-0285">Flavoprotein</keyword>
<keyword evidence="4" id="KW-0560">Oxidoreductase</keyword>
<evidence type="ECO:0000256" key="3">
    <source>
        <dbReference type="ARBA" id="ARBA00022827"/>
    </source>
</evidence>
<organism evidence="6 7">
    <name type="scientific">Arthrobacter wenxiniae</name>
    <dbReference type="NCBI Taxonomy" id="2713570"/>
    <lineage>
        <taxon>Bacteria</taxon>
        <taxon>Bacillati</taxon>
        <taxon>Actinomycetota</taxon>
        <taxon>Actinomycetes</taxon>
        <taxon>Micrococcales</taxon>
        <taxon>Micrococcaceae</taxon>
        <taxon>Arthrobacter</taxon>
    </lineage>
</organism>
<dbReference type="PANTHER" id="PTHR43400">
    <property type="entry name" value="FUMARATE REDUCTASE"/>
    <property type="match status" value="1"/>
</dbReference>
<evidence type="ECO:0000256" key="1">
    <source>
        <dbReference type="ARBA" id="ARBA00001974"/>
    </source>
</evidence>
<dbReference type="Gene3D" id="3.50.50.60">
    <property type="entry name" value="FAD/NAD(P)-binding domain"/>
    <property type="match status" value="2"/>
</dbReference>
<dbReference type="SUPFAM" id="SSF56425">
    <property type="entry name" value="Succinate dehydrogenase/fumarate reductase flavoprotein, catalytic domain"/>
    <property type="match status" value="1"/>
</dbReference>
<dbReference type="InterPro" id="IPR003953">
    <property type="entry name" value="FAD-dep_OxRdtase_2_FAD-bd"/>
</dbReference>
<name>A0A7Y7LZ21_9MICC</name>
<keyword evidence="3" id="KW-0274">FAD</keyword>
<evidence type="ECO:0000313" key="7">
    <source>
        <dbReference type="Proteomes" id="UP000543556"/>
    </source>
</evidence>
<dbReference type="RefSeq" id="WP_176633999.1">
    <property type="nucleotide sequence ID" value="NZ_JAAMFM010000004.1"/>
</dbReference>
<gene>
    <name evidence="6" type="ORF">G6034_05045</name>
</gene>
<dbReference type="InterPro" id="IPR036188">
    <property type="entry name" value="FAD/NAD-bd_sf"/>
</dbReference>
<evidence type="ECO:0000259" key="5">
    <source>
        <dbReference type="Pfam" id="PF00890"/>
    </source>
</evidence>
<dbReference type="PRINTS" id="PR00411">
    <property type="entry name" value="PNDRDTASEI"/>
</dbReference>
<dbReference type="EMBL" id="JAAMFM010000004">
    <property type="protein sequence ID" value="NVM94283.1"/>
    <property type="molecule type" value="Genomic_DNA"/>
</dbReference>
<feature type="domain" description="FAD-dependent oxidoreductase 2 FAD-binding" evidence="5">
    <location>
        <begin position="14"/>
        <end position="556"/>
    </location>
</feature>
<dbReference type="Proteomes" id="UP000543556">
    <property type="component" value="Unassembled WGS sequence"/>
</dbReference>
<dbReference type="GO" id="GO:0008202">
    <property type="term" value="P:steroid metabolic process"/>
    <property type="evidence" value="ECO:0007669"/>
    <property type="project" value="UniProtKB-ARBA"/>
</dbReference>
<proteinExistence type="predicted"/>
<protein>
    <submittedName>
        <fullName evidence="6">FAD-dependent oxidoreductase</fullName>
    </submittedName>
</protein>
<dbReference type="PANTHER" id="PTHR43400:SF10">
    <property type="entry name" value="3-OXOSTEROID 1-DEHYDROGENASE"/>
    <property type="match status" value="1"/>
</dbReference>
<evidence type="ECO:0000313" key="6">
    <source>
        <dbReference type="EMBL" id="NVM94283.1"/>
    </source>
</evidence>
<keyword evidence="7" id="KW-1185">Reference proteome</keyword>
<accession>A0A7Y7LZ21</accession>
<dbReference type="Pfam" id="PF00890">
    <property type="entry name" value="FAD_binding_2"/>
    <property type="match status" value="1"/>
</dbReference>
<reference evidence="6 7" key="1">
    <citation type="submission" date="2020-02" db="EMBL/GenBank/DDBJ databases">
        <title>Genome sequence of strain AETb3-4.</title>
        <authorList>
            <person name="Gao J."/>
            <person name="Zhang X."/>
        </authorList>
    </citation>
    <scope>NUCLEOTIDE SEQUENCE [LARGE SCALE GENOMIC DNA]</scope>
    <source>
        <strain evidence="6 7">AETb3-4</strain>
    </source>
</reference>
<evidence type="ECO:0000256" key="4">
    <source>
        <dbReference type="ARBA" id="ARBA00023002"/>
    </source>
</evidence>
<dbReference type="InterPro" id="IPR027477">
    <property type="entry name" value="Succ_DH/fumarate_Rdtase_cat_sf"/>
</dbReference>